<proteinExistence type="predicted"/>
<accession>A0A1E1W7V4</accession>
<sequence length="104" mass="11537">DAVARCTVCGLKNHVAEKCRYKNYRCNKCHNKGHLKKMCELKVNSIGVESSPASVEEEAHGSHDCEECRLFNLRCVNNDPILLSIGIEGSYFKMELDSGSSTSV</sequence>
<reference evidence="1" key="1">
    <citation type="submission" date="2015-09" db="EMBL/GenBank/DDBJ databases">
        <title>De novo assembly of Pectinophora gossypiella (Pink Bollworm) gut transcriptome.</title>
        <authorList>
            <person name="Tassone E.E."/>
        </authorList>
    </citation>
    <scope>NUCLEOTIDE SEQUENCE</scope>
</reference>
<feature type="non-terminal residue" evidence="1">
    <location>
        <position position="104"/>
    </location>
</feature>
<dbReference type="Gene3D" id="4.10.60.10">
    <property type="entry name" value="Zinc finger, CCHC-type"/>
    <property type="match status" value="1"/>
</dbReference>
<dbReference type="EMBL" id="GDQN01007978">
    <property type="protein sequence ID" value="JAT83076.1"/>
    <property type="molecule type" value="Transcribed_RNA"/>
</dbReference>
<organism evidence="1">
    <name type="scientific">Pectinophora gossypiella</name>
    <name type="common">Cotton pink bollworm</name>
    <name type="synonym">Depressaria gossypiella</name>
    <dbReference type="NCBI Taxonomy" id="13191"/>
    <lineage>
        <taxon>Eukaryota</taxon>
        <taxon>Metazoa</taxon>
        <taxon>Ecdysozoa</taxon>
        <taxon>Arthropoda</taxon>
        <taxon>Hexapoda</taxon>
        <taxon>Insecta</taxon>
        <taxon>Pterygota</taxon>
        <taxon>Neoptera</taxon>
        <taxon>Endopterygota</taxon>
        <taxon>Lepidoptera</taxon>
        <taxon>Glossata</taxon>
        <taxon>Ditrysia</taxon>
        <taxon>Gelechioidea</taxon>
        <taxon>Gelechiidae</taxon>
        <taxon>Apatetrinae</taxon>
        <taxon>Pectinophora</taxon>
    </lineage>
</organism>
<feature type="non-terminal residue" evidence="1">
    <location>
        <position position="1"/>
    </location>
</feature>
<evidence type="ECO:0008006" key="2">
    <source>
        <dbReference type="Google" id="ProtNLM"/>
    </source>
</evidence>
<dbReference type="AlphaFoldDB" id="A0A1E1W7V4"/>
<protein>
    <recommendedName>
        <fullName evidence="2">CCHC-type domain-containing protein</fullName>
    </recommendedName>
</protein>
<name>A0A1E1W7V4_PECGO</name>
<gene>
    <name evidence="1" type="ORF">g.1722</name>
</gene>
<evidence type="ECO:0000313" key="1">
    <source>
        <dbReference type="EMBL" id="JAT83076.1"/>
    </source>
</evidence>
<dbReference type="OrthoDB" id="6772952at2759"/>